<dbReference type="InterPro" id="IPR007044">
    <property type="entry name" value="Cyclodeamin/CycHdrlase"/>
</dbReference>
<accession>A0A4Q9DZ23</accession>
<comment type="caution">
    <text evidence="2">The sequence shown here is derived from an EMBL/GenBank/DDBJ whole genome shotgun (WGS) entry which is preliminary data.</text>
</comment>
<dbReference type="AlphaFoldDB" id="A0A4Q9DZ23"/>
<proteinExistence type="predicted"/>
<keyword evidence="3" id="KW-1185">Reference proteome</keyword>
<dbReference type="Pfam" id="PF04961">
    <property type="entry name" value="FTCD_C"/>
    <property type="match status" value="1"/>
</dbReference>
<reference evidence="2 3" key="1">
    <citation type="submission" date="2019-02" db="EMBL/GenBank/DDBJ databases">
        <title>Paenibacillus sp. nov., isolated from surface-sterilized tissue of Thalictrum simplex L.</title>
        <authorList>
            <person name="Tuo L."/>
        </authorList>
    </citation>
    <scope>NUCLEOTIDE SEQUENCE [LARGE SCALE GENOMIC DNA]</scope>
    <source>
        <strain evidence="2 3">N2SHLJ1</strain>
    </source>
</reference>
<keyword evidence="2" id="KW-0378">Hydrolase</keyword>
<feature type="domain" description="Cyclodeaminase/cyclohydrolase" evidence="1">
    <location>
        <begin position="10"/>
        <end position="186"/>
    </location>
</feature>
<dbReference type="Gene3D" id="1.20.120.680">
    <property type="entry name" value="Formiminotetrahydrofolate cyclodeaminase monomer, up-and-down helical bundle"/>
    <property type="match status" value="1"/>
</dbReference>
<dbReference type="EMBL" id="SIRE01000003">
    <property type="protein sequence ID" value="TBL81168.1"/>
    <property type="molecule type" value="Genomic_DNA"/>
</dbReference>
<organism evidence="2 3">
    <name type="scientific">Paenibacillus thalictri</name>
    <dbReference type="NCBI Taxonomy" id="2527873"/>
    <lineage>
        <taxon>Bacteria</taxon>
        <taxon>Bacillati</taxon>
        <taxon>Bacillota</taxon>
        <taxon>Bacilli</taxon>
        <taxon>Bacillales</taxon>
        <taxon>Paenibacillaceae</taxon>
        <taxon>Paenibacillus</taxon>
    </lineage>
</organism>
<sequence>MPMSAYNQNIRQFLTDAASSSPTPGGGSIAALAAALGASMGAMVANLTTGPKFAAAETQMIALAGQMNQAIGEFEHLIREDIDSFQAYMNALGMPKSSPEEKAARSSALMQAAAAAAEVPFRLMSRCVGLMRLLGEAAGQVNKNVASDHGIALIMLEAAVQSAWLTAEINLPGMKNDELSAHYREQGGAWIAEARLLKERCLTNWAH</sequence>
<name>A0A4Q9DZ23_9BACL</name>
<evidence type="ECO:0000313" key="2">
    <source>
        <dbReference type="EMBL" id="TBL81168.1"/>
    </source>
</evidence>
<gene>
    <name evidence="2" type="ORF">EYB31_03485</name>
</gene>
<dbReference type="InterPro" id="IPR036178">
    <property type="entry name" value="Formintransfe-cycloase-like_sf"/>
</dbReference>
<dbReference type="Proteomes" id="UP000293142">
    <property type="component" value="Unassembled WGS sequence"/>
</dbReference>
<dbReference type="SUPFAM" id="SSF101262">
    <property type="entry name" value="Methenyltetrahydrofolate cyclohydrolase-like"/>
    <property type="match status" value="1"/>
</dbReference>
<protein>
    <submittedName>
        <fullName evidence="2">Methenyltetrahydrofolate cyclohydrolase</fullName>
    </submittedName>
</protein>
<dbReference type="OrthoDB" id="7959174at2"/>
<evidence type="ECO:0000313" key="3">
    <source>
        <dbReference type="Proteomes" id="UP000293142"/>
    </source>
</evidence>
<evidence type="ECO:0000259" key="1">
    <source>
        <dbReference type="Pfam" id="PF04961"/>
    </source>
</evidence>
<dbReference type="GO" id="GO:0016787">
    <property type="term" value="F:hydrolase activity"/>
    <property type="evidence" value="ECO:0007669"/>
    <property type="project" value="UniProtKB-KW"/>
</dbReference>